<dbReference type="EMBL" id="JARK01000077">
    <property type="protein sequence ID" value="EYC43909.1"/>
    <property type="molecule type" value="Genomic_DNA"/>
</dbReference>
<feature type="region of interest" description="Disordered" evidence="1">
    <location>
        <begin position="7"/>
        <end position="29"/>
    </location>
</feature>
<keyword evidence="3" id="KW-1185">Reference proteome</keyword>
<accession>A0A016WVS2</accession>
<reference evidence="3" key="1">
    <citation type="journal article" date="2015" name="Nat. Genet.">
        <title>The genome and transcriptome of the zoonotic hookworm Ancylostoma ceylanicum identify infection-specific gene families.</title>
        <authorList>
            <person name="Schwarz E.M."/>
            <person name="Hu Y."/>
            <person name="Antoshechkin I."/>
            <person name="Miller M.M."/>
            <person name="Sternberg P.W."/>
            <person name="Aroian R.V."/>
        </authorList>
    </citation>
    <scope>NUCLEOTIDE SEQUENCE</scope>
    <source>
        <strain evidence="3">HY135</strain>
    </source>
</reference>
<proteinExistence type="predicted"/>
<evidence type="ECO:0000313" key="3">
    <source>
        <dbReference type="Proteomes" id="UP000024635"/>
    </source>
</evidence>
<name>A0A016WVS2_9BILA</name>
<organism evidence="2 3">
    <name type="scientific">Ancylostoma ceylanicum</name>
    <dbReference type="NCBI Taxonomy" id="53326"/>
    <lineage>
        <taxon>Eukaryota</taxon>
        <taxon>Metazoa</taxon>
        <taxon>Ecdysozoa</taxon>
        <taxon>Nematoda</taxon>
        <taxon>Chromadorea</taxon>
        <taxon>Rhabditida</taxon>
        <taxon>Rhabditina</taxon>
        <taxon>Rhabditomorpha</taxon>
        <taxon>Strongyloidea</taxon>
        <taxon>Ancylostomatidae</taxon>
        <taxon>Ancylostomatinae</taxon>
        <taxon>Ancylostoma</taxon>
    </lineage>
</organism>
<gene>
    <name evidence="2" type="primary">Acey_s0477.g2176</name>
    <name evidence="2" type="ORF">Y032_0477g2176</name>
</gene>
<feature type="compositionally biased region" description="Polar residues" evidence="1">
    <location>
        <begin position="7"/>
        <end position="18"/>
    </location>
</feature>
<evidence type="ECO:0000256" key="1">
    <source>
        <dbReference type="SAM" id="MobiDB-lite"/>
    </source>
</evidence>
<protein>
    <submittedName>
        <fullName evidence="2">Uncharacterized protein</fullName>
    </submittedName>
</protein>
<comment type="caution">
    <text evidence="2">The sequence shown here is derived from an EMBL/GenBank/DDBJ whole genome shotgun (WGS) entry which is preliminary data.</text>
</comment>
<sequence length="133" mass="14397">MRLVSFLQSQHPSHSAQLSRGEERSTTLEGSNSYKQAHCGFTRFFEYICTVSSIQPQPKGGTAARCSWVETQELCTLAQVVCCGMAVEFPAGGRSRQPEPASGPLCPCPRTPRCGPAACLLPFGEHCVYVATE</sequence>
<dbReference type="AlphaFoldDB" id="A0A016WVS2"/>
<evidence type="ECO:0000313" key="2">
    <source>
        <dbReference type="EMBL" id="EYC43909.1"/>
    </source>
</evidence>
<dbReference type="Proteomes" id="UP000024635">
    <property type="component" value="Unassembled WGS sequence"/>
</dbReference>